<organism evidence="2 3">
    <name type="scientific">Aspergillus ruber (strain CBS 135680)</name>
    <dbReference type="NCBI Taxonomy" id="1388766"/>
    <lineage>
        <taxon>Eukaryota</taxon>
        <taxon>Fungi</taxon>
        <taxon>Dikarya</taxon>
        <taxon>Ascomycota</taxon>
        <taxon>Pezizomycotina</taxon>
        <taxon>Eurotiomycetes</taxon>
        <taxon>Eurotiomycetidae</taxon>
        <taxon>Eurotiales</taxon>
        <taxon>Aspergillaceae</taxon>
        <taxon>Aspergillus</taxon>
        <taxon>Aspergillus subgen. Aspergillus</taxon>
    </lineage>
</organism>
<keyword evidence="1" id="KW-0812">Transmembrane</keyword>
<keyword evidence="3" id="KW-1185">Reference proteome</keyword>
<keyword evidence="1" id="KW-0472">Membrane</keyword>
<evidence type="ECO:0000256" key="1">
    <source>
        <dbReference type="SAM" id="Phobius"/>
    </source>
</evidence>
<dbReference type="GeneID" id="63701009"/>
<reference evidence="3" key="1">
    <citation type="journal article" date="2014" name="Nat. Commun.">
        <title>Genomic adaptations of the halophilic Dead Sea filamentous fungus Eurotium rubrum.</title>
        <authorList>
            <person name="Kis-Papo T."/>
            <person name="Weig A.R."/>
            <person name="Riley R."/>
            <person name="Persoh D."/>
            <person name="Salamov A."/>
            <person name="Sun H."/>
            <person name="Lipzen A."/>
            <person name="Wasser S.P."/>
            <person name="Rambold G."/>
            <person name="Grigoriev I.V."/>
            <person name="Nevo E."/>
        </authorList>
    </citation>
    <scope>NUCLEOTIDE SEQUENCE [LARGE SCALE GENOMIC DNA]</scope>
    <source>
        <strain evidence="3">CBS 135680</strain>
    </source>
</reference>
<dbReference type="AlphaFoldDB" id="A0A017SG41"/>
<dbReference type="Proteomes" id="UP000019804">
    <property type="component" value="Unassembled WGS sequence"/>
</dbReference>
<evidence type="ECO:0000313" key="2">
    <source>
        <dbReference type="EMBL" id="EYE95721.1"/>
    </source>
</evidence>
<accession>A0A017SG41</accession>
<protein>
    <submittedName>
        <fullName evidence="2">Uncharacterized protein</fullName>
    </submittedName>
</protein>
<dbReference type="EMBL" id="KK088421">
    <property type="protein sequence ID" value="EYE95721.1"/>
    <property type="molecule type" value="Genomic_DNA"/>
</dbReference>
<evidence type="ECO:0000313" key="3">
    <source>
        <dbReference type="Proteomes" id="UP000019804"/>
    </source>
</evidence>
<dbReference type="RefSeq" id="XP_040639409.1">
    <property type="nucleotide sequence ID" value="XM_040785885.1"/>
</dbReference>
<sequence>MVGLLFAVVCFQLYYSCCHHHLISAAVAIAVAITYILLILIYCLIYYTTMIKKDFKPIFLKLTSSDLIFYQMTI</sequence>
<gene>
    <name evidence="2" type="ORF">EURHEDRAFT_50829</name>
</gene>
<name>A0A017SG41_ASPRC</name>
<feature type="transmembrane region" description="Helical" evidence="1">
    <location>
        <begin position="28"/>
        <end position="47"/>
    </location>
</feature>
<dbReference type="HOGENOM" id="CLU_2687385_0_0_1"/>
<keyword evidence="1" id="KW-1133">Transmembrane helix</keyword>
<proteinExistence type="predicted"/>